<feature type="region of interest" description="Disordered" evidence="1">
    <location>
        <begin position="54"/>
        <end position="110"/>
    </location>
</feature>
<dbReference type="AlphaFoldDB" id="A0A8S1CZ38"/>
<gene>
    <name evidence="2" type="ORF">CLODIP_2_CD08217</name>
</gene>
<evidence type="ECO:0000313" key="2">
    <source>
        <dbReference type="EMBL" id="CAB3370620.1"/>
    </source>
</evidence>
<evidence type="ECO:0000256" key="1">
    <source>
        <dbReference type="SAM" id="MobiDB-lite"/>
    </source>
</evidence>
<proteinExistence type="predicted"/>
<evidence type="ECO:0000313" key="3">
    <source>
        <dbReference type="Proteomes" id="UP000494165"/>
    </source>
</evidence>
<keyword evidence="3" id="KW-1185">Reference proteome</keyword>
<comment type="caution">
    <text evidence="2">The sequence shown here is derived from an EMBL/GenBank/DDBJ whole genome shotgun (WGS) entry which is preliminary data.</text>
</comment>
<feature type="compositionally biased region" description="Basic and acidic residues" evidence="1">
    <location>
        <begin position="89"/>
        <end position="98"/>
    </location>
</feature>
<dbReference type="Proteomes" id="UP000494165">
    <property type="component" value="Unassembled WGS sequence"/>
</dbReference>
<name>A0A8S1CZ38_9INSE</name>
<reference evidence="2 3" key="1">
    <citation type="submission" date="2020-04" db="EMBL/GenBank/DDBJ databases">
        <authorList>
            <person name="Alioto T."/>
            <person name="Alioto T."/>
            <person name="Gomez Garrido J."/>
        </authorList>
    </citation>
    <scope>NUCLEOTIDE SEQUENCE [LARGE SCALE GENOMIC DNA]</scope>
</reference>
<sequence length="110" mass="11724">MRGMLVTWRVGGEPIGSPTPACGGCMCSAAAPRRNSSAKTLLLNKLNQRSRQLLASPDGVDIGGVGRRHGGRPGPLSRHDTGHLPILRAQKESKRVERPGALQLERLPSV</sequence>
<organism evidence="2 3">
    <name type="scientific">Cloeon dipterum</name>
    <dbReference type="NCBI Taxonomy" id="197152"/>
    <lineage>
        <taxon>Eukaryota</taxon>
        <taxon>Metazoa</taxon>
        <taxon>Ecdysozoa</taxon>
        <taxon>Arthropoda</taxon>
        <taxon>Hexapoda</taxon>
        <taxon>Insecta</taxon>
        <taxon>Pterygota</taxon>
        <taxon>Palaeoptera</taxon>
        <taxon>Ephemeroptera</taxon>
        <taxon>Pisciforma</taxon>
        <taxon>Baetidae</taxon>
        <taxon>Cloeon</taxon>
    </lineage>
</organism>
<accession>A0A8S1CZ38</accession>
<protein>
    <submittedName>
        <fullName evidence="2">Uncharacterized protein</fullName>
    </submittedName>
</protein>
<dbReference type="EMBL" id="CADEPI010000053">
    <property type="protein sequence ID" value="CAB3370620.1"/>
    <property type="molecule type" value="Genomic_DNA"/>
</dbReference>